<dbReference type="Proteomes" id="UP000009315">
    <property type="component" value="Unassembled WGS sequence"/>
</dbReference>
<dbReference type="Gene3D" id="1.10.3210.10">
    <property type="entry name" value="Hypothetical protein af1432"/>
    <property type="match status" value="1"/>
</dbReference>
<dbReference type="InterPro" id="IPR037522">
    <property type="entry name" value="HD_GYP_dom"/>
</dbReference>
<sequence length="373" mass="41993">MRRVSLQHVKPGMKVGRPVLNSNGQVLLNAGVILNERYIARLKLLGIPSLYIDDGFLPDIQVDDVISCETRMKAVKQVKELLKAHSMSLGNSATEMEKVYSTINDIIDQLLNNNKLMVELSDIRSLDDYVFAHSVNVCVLALMTGISLGYERPKLFHLGMGALLHDIGKIFIPKEILNKPGALTEEEYNVVKKHPEYGLEILKKNPQVSSLSRLVVYQHHERFCGSGYPQGLKDSEIHEFAQITGMVDMYDALTADRVYRKAFPPHEAYEMIAGSGDYLFAFHIIQPFLANIAAYPAGTVVELSTREVAVVVRTRKGFSLYPRVRLLYDRTRKPVTDLIEIELSEHRNVVISRVLGEVELMTAEQEAGNKNKQ</sequence>
<reference evidence="2 3" key="1">
    <citation type="journal article" date="2013" name="Genome Announc.">
        <title>Genome Sequence of the Sulfate-Reducing Bacterium Desulfotomaculum hydrothermale Lam5(T).</title>
        <authorList>
            <person name="Amin O."/>
            <person name="Fardeau M.L."/>
            <person name="Valette O."/>
            <person name="Hirschler-Rea A."/>
            <person name="Barbe V."/>
            <person name="Medigue C."/>
            <person name="Vacherie B."/>
            <person name="Ollivier B."/>
            <person name="Bertin P.N."/>
            <person name="Dolla A."/>
        </authorList>
    </citation>
    <scope>NUCLEOTIDE SEQUENCE [LARGE SCALE GENOMIC DNA]</scope>
    <source>
        <strain evidence="3">Lam5 / DSM 18033</strain>
    </source>
</reference>
<dbReference type="PANTHER" id="PTHR43155">
    <property type="entry name" value="CYCLIC DI-GMP PHOSPHODIESTERASE PA4108-RELATED"/>
    <property type="match status" value="1"/>
</dbReference>
<name>K8E004_9FIRM</name>
<evidence type="ECO:0000313" key="3">
    <source>
        <dbReference type="Proteomes" id="UP000009315"/>
    </source>
</evidence>
<evidence type="ECO:0000313" key="2">
    <source>
        <dbReference type="EMBL" id="CCO08695.1"/>
    </source>
</evidence>
<dbReference type="eggNOG" id="COG2206">
    <property type="taxonomic scope" value="Bacteria"/>
</dbReference>
<comment type="caution">
    <text evidence="2">The sequence shown here is derived from an EMBL/GenBank/DDBJ whole genome shotgun (WGS) entry which is preliminary data.</text>
</comment>
<dbReference type="GO" id="GO:0016787">
    <property type="term" value="F:hydrolase activity"/>
    <property type="evidence" value="ECO:0007669"/>
    <property type="project" value="UniProtKB-KW"/>
</dbReference>
<dbReference type="PANTHER" id="PTHR43155:SF2">
    <property type="entry name" value="CYCLIC DI-GMP PHOSPHODIESTERASE PA4108"/>
    <property type="match status" value="1"/>
</dbReference>
<dbReference type="Pfam" id="PF13487">
    <property type="entry name" value="HD_5"/>
    <property type="match status" value="1"/>
</dbReference>
<feature type="domain" description="HD-GYP" evidence="1">
    <location>
        <begin position="108"/>
        <end position="304"/>
    </location>
</feature>
<protein>
    <submittedName>
        <fullName evidence="2">Metal dependent phosphohydrolase</fullName>
    </submittedName>
</protein>
<dbReference type="SMART" id="SM00471">
    <property type="entry name" value="HDc"/>
    <property type="match status" value="1"/>
</dbReference>
<keyword evidence="3" id="KW-1185">Reference proteome</keyword>
<organism evidence="2 3">
    <name type="scientific">Desulforamulus hydrothermalis Lam5 = DSM 18033</name>
    <dbReference type="NCBI Taxonomy" id="1121428"/>
    <lineage>
        <taxon>Bacteria</taxon>
        <taxon>Bacillati</taxon>
        <taxon>Bacillota</taxon>
        <taxon>Clostridia</taxon>
        <taxon>Eubacteriales</taxon>
        <taxon>Peptococcaceae</taxon>
        <taxon>Desulforamulus</taxon>
    </lineage>
</organism>
<dbReference type="STRING" id="1121428.DESHY_50003"/>
<keyword evidence="2" id="KW-0378">Hydrolase</keyword>
<dbReference type="EMBL" id="CAOS01000012">
    <property type="protein sequence ID" value="CCO08695.1"/>
    <property type="molecule type" value="Genomic_DNA"/>
</dbReference>
<dbReference type="CDD" id="cd00077">
    <property type="entry name" value="HDc"/>
    <property type="match status" value="1"/>
</dbReference>
<proteinExistence type="predicted"/>
<accession>K8E004</accession>
<dbReference type="AlphaFoldDB" id="K8E004"/>
<evidence type="ECO:0000259" key="1">
    <source>
        <dbReference type="PROSITE" id="PS51832"/>
    </source>
</evidence>
<dbReference type="InterPro" id="IPR003607">
    <property type="entry name" value="HD/PDEase_dom"/>
</dbReference>
<dbReference type="SUPFAM" id="SSF109604">
    <property type="entry name" value="HD-domain/PDEase-like"/>
    <property type="match status" value="1"/>
</dbReference>
<gene>
    <name evidence="2" type="ORF">DESHY_50003</name>
</gene>
<dbReference type="PROSITE" id="PS51832">
    <property type="entry name" value="HD_GYP"/>
    <property type="match status" value="1"/>
</dbReference>
<dbReference type="OrthoDB" id="9798833at2"/>
<dbReference type="RefSeq" id="WP_008412249.1">
    <property type="nucleotide sequence ID" value="NZ_CAOS01000012.1"/>
</dbReference>